<reference evidence="2 3" key="1">
    <citation type="submission" date="2020-06" db="EMBL/GenBank/DDBJ databases">
        <title>REHAB project genomes.</title>
        <authorList>
            <person name="Shaw L.P."/>
        </authorList>
    </citation>
    <scope>NUCLEOTIDE SEQUENCE [LARGE SCALE GENOMIC DNA]</scope>
    <source>
        <strain evidence="2 3">RHB10-C12</strain>
    </source>
</reference>
<keyword evidence="1" id="KW-1133">Transmembrane helix</keyword>
<evidence type="ECO:0008006" key="4">
    <source>
        <dbReference type="Google" id="ProtNLM"/>
    </source>
</evidence>
<evidence type="ECO:0000256" key="1">
    <source>
        <dbReference type="SAM" id="Phobius"/>
    </source>
</evidence>
<organism evidence="2 3">
    <name type="scientific">Escherichia coli</name>
    <dbReference type="NCBI Taxonomy" id="562"/>
    <lineage>
        <taxon>Bacteria</taxon>
        <taxon>Pseudomonadati</taxon>
        <taxon>Pseudomonadota</taxon>
        <taxon>Gammaproteobacteria</taxon>
        <taxon>Enterobacterales</taxon>
        <taxon>Enterobacteriaceae</taxon>
        <taxon>Escherichia</taxon>
    </lineage>
</organism>
<feature type="transmembrane region" description="Helical" evidence="1">
    <location>
        <begin position="34"/>
        <end position="59"/>
    </location>
</feature>
<keyword evidence="1" id="KW-0812">Transmembrane</keyword>
<dbReference type="AlphaFoldDB" id="A0A7L7EAI1"/>
<keyword evidence="1" id="KW-0472">Membrane</keyword>
<name>A0A7L7EAI1_ECOLX</name>
<protein>
    <recommendedName>
        <fullName evidence="4">YcxB family protein</fullName>
    </recommendedName>
</protein>
<evidence type="ECO:0000313" key="3">
    <source>
        <dbReference type="Proteomes" id="UP000514754"/>
    </source>
</evidence>
<feature type="transmembrane region" description="Helical" evidence="1">
    <location>
        <begin position="71"/>
        <end position="92"/>
    </location>
</feature>
<evidence type="ECO:0000313" key="2">
    <source>
        <dbReference type="EMBL" id="QMO40874.1"/>
    </source>
</evidence>
<gene>
    <name evidence="2" type="ORF">HVW43_11395</name>
</gene>
<dbReference type="Proteomes" id="UP000514754">
    <property type="component" value="Chromosome"/>
</dbReference>
<proteinExistence type="predicted"/>
<sequence>MNKKTVNCYDMRLQFISLSRHCLTLRTATVNDSVTYGVMTLFFSFTWSVAAIIIIYHMFSTTDSVSIFRKLIDSLLMMLLPMFFMFLTRGFIHNIKRNSDIVLNRKTKRIYFYLNDEEYICNINDLDFLGGLKTTYLLLYSHDRFGQKVEHKIEFDGHYNFMPIVEYIKDFIHKGSDNLRIPEKYDWDDFRQKKFT</sequence>
<accession>A0A7L7EAI1</accession>
<dbReference type="EMBL" id="CP057906">
    <property type="protein sequence ID" value="QMO40874.1"/>
    <property type="molecule type" value="Genomic_DNA"/>
</dbReference>